<keyword evidence="2" id="KW-0313">Glucose metabolism</keyword>
<organism evidence="4 5">
    <name type="scientific">Marinicella sediminis</name>
    <dbReference type="NCBI Taxonomy" id="1792834"/>
    <lineage>
        <taxon>Bacteria</taxon>
        <taxon>Pseudomonadati</taxon>
        <taxon>Pseudomonadota</taxon>
        <taxon>Gammaproteobacteria</taxon>
        <taxon>Lysobacterales</taxon>
        <taxon>Marinicellaceae</taxon>
        <taxon>Marinicella</taxon>
    </lineage>
</organism>
<sequence>MAGNSYVFTISQDETGTLNSVDLSGTFSSNSIVDFNWSCSGAGSSVCVPASGSGVTSLSTVISLDGTNAVTISVSDVEYRASFFNNTTFTANVFSVGGGNSAVDDSVTITRASSSDINMTVTNAPTTYTPGTTGSYVFTVSNDGGPSDAQNLQFSDVIPAGMTITSWSCSADTGSSCSGSGGSNNNVNPTLQLDVNDQATITVNASYQSSATADPLQYSGSITFGDANMTDPDDTSPITVSDSNDWAPVSTLQVTVNTDTISETDYTPGATEVYNVVVTNTGPSDVSGITIVDNNLSVYESISWTCDDSNAGATCGAASGAGRLNTTANLADGASITYAVSVTYESGTTTDPLIYEVDVTNPNTHTPSTGVSGSKSLDRDPFSVFVLSLTDSQSSYTPGTTGRTYTAVLTNNGPTDALGVAISDNMLSEFESINWTCTPSSNDSSCANSTGTSDLSTTVDVVKDDNITFNITVDYFSSAVANPLVYTVSAANPNNALNPTSSNSDSDTLARQVNLSISKTGKAGNLVPNEPFTYSIIVTNDGPSDLGAAVDAQGVPTEEGVRLVDDLDDTLINDPNPQNCQAGSTTPCWKYCESDQGIKDTDISPTNCPGNIDIATGAGSLLDVPIRLSAGSSSEIVIYARVSDSTGSNCNTTPAFPGTNELCNEASISIVETATTTNVGSSPLTDDHTNVIVIGTDLVVSKTDNQTQLSPGETNTYEVVVRNDGFINVEGVSVTDVLPLFPNQAAGFVPGSISWFCETSDAGACCNTQSTACGLSQPTSTTNSDVLNAIIDLDSQTEVTFTITGTVDNDSTGTLSNSASAVLPAGIEEANDTNNLNVTDTTSLSANTDISLSKTLVSATPTNSGAPDFNEFVNLLYQVEVTNNGPSSASAVTVSDLLDSPKLNLSTASWDCQIIGTGSCATPGPVNGSALSAQVDLGVGSRAVFNVAISTEVGAEGKVVNVASATATGFDPVNINNSDSVEYSLTGSAELTIDNDDARTTAIPGEPINYTVRVVNEGPDNVFGATVENIFPPQLQDVNWTCSAVSPIPGDLTFFQRSDQSAAGAVLSISPDGNHVYVAAPDTDDAGVLTAKLLAYSRNTLIGGDFGQIQLIQSLEQGTGGIDGLEKPQAMVMDDQGRFVYVLSDIYSGSASTKAIAVFGRDTNGLSSGFGELTYLGLMTDVPSTPVDLQISPDQKHLYVSGSGVIKRYDRDSGTGLLTFVEDFSLSDAGQMVFADSGTDLYVSELSGDTVHYLSREDDESSADFGDLTAAGTVADNSIGGVSDLIISADQRQLYLASASNNRLVVLNRNISTSALTFVIAYDDTGLGLNITETLVGLDTLDISNDGEHLVVGNPVDDSVLVLTRNSQGLLNKQEEQSVPGLQGVSDVAFTADGLHVLTTAAGAGGKSLTVFNRRQPDPLFSYMETEFNGVNDLNDTGGTVDGMLGASAVAVSTDGNHVYVTGLGSDSVVQFRRDKTKGSTSATRNEHLTYENTYTDGVGVITGLNDPDSIAISPNGEFVYVGSSDSATLTVFTRDLSGDLTYVTTYNHVSNQIDGLLGISDILINASSQHLYVAGRFEASVVQYLINGTNGTLTLVDSVANGDVGVSGMAGARSLSFSPDEDQIYVASSIDDSLVVLNRNLNGGAINFIQRNAFAGDQPMDVVASPDGAHVYVVSANDHRLSVFQREDNPSSTQYGQVSLRQTYEDGVNGFNYLQGARAIDISSQGDKLYLGAEYDHAITVLDRDQNSNSNSFGLLSVLEVQIDEVNGVAGLEQLYDLVVTNDTRHVYAAGFADHALTGFVLGSGSSCSAQGTGNISDVVDVGSNGTLTYSINAMIRSNANGQLTTQASIIPPENFVFNNNLDACGTASTADACDQDTTNLIPEYDLSISKTDSRISAVPGQAVTYEILVSNNGPSDAISSATETIQVLDILNSGFDQGSINWTCQASGSGSLGFAQVVKQGVLGIDGLTGVAAVEYVADLAGLGPHVVTASVLDDSVGFYAIDQLTGLLSQQLVVSTGSGGLLDGARDLVVIDADIYVASQVDDALVALKATNQAGSLAVSLVDNYDFSDGISGLNQAVNLVVSSDGTSLYVAGANDNSVVIFDRSVANGTLTYNSTLFEDPADTIQQTIKGLSGVNALAIAADGRTLYTSGVNQANLGVYKRSLMDGSLQLIGLLDAGDIGESMSGITSMLVSDDNKQLYVAVGGDNKILVFDRDITSDPNGNDYGLLSLSQSVEQNQAGVVGLISPQGMEVSADGRHVYVTGEQADALVWLSRDLETGALSFGGVISDGVSQTDGLDGAIDVTISPDGAFVYAAGSNDHALVTLTRSADSTCPASGVGNISAAMDTEGVEVNIAANGLLKFTLQATVASDATNTLYNEAGVFSCPSTHTGPVSTCVGAEVDTTNNTDSDTNEINANADLSITKTDGVAQYNGLLGALNVSGNNDHVYVAAAQENAIGIFSRNNVSAQPEFGDLAYVNSVLNGQNGVSGLLGVADVLLSADGLTLYAAGAGDNAVVVFSRNPLSGELTFLEKQSSGLFGVEGLEGVDALAISADGAHLYATGPLTGSVSVFAIDQTGGVNQGRLSYQQKLQNAVAGVGGLSAVSDLVVAPDNQHVYAISNSENSISLFLRNPNSNSPSFGTLSYLNTWTNGNDGIGGLIGPTELLIESAGPGDHVYVLGAAAQALVVFARDTGTGALTFVEFKQNGTSQVAGLAGATDLNMSADGLHLYVAGQQQDSVVKFNRDVVTGSLEFAQIVQQGDPLGLPGEFVDGLDGASGIFLSPDGNHQYLASRNDHAVTTFEVMQDPGQPQDGMLSYQQSLVDGEGGVAPGSIISYVIVASNLGPSDAEKVLVQDIFPAEFEQISYQCFPINQAACNTNLQSGNVHELVDLPAGSRVEILATGVVRTDATGVLSNTATVSTSTDPAFAISDPDLSNNSATDDNTLLSPAVDLLVTKDNGSNTVIPGTRVTWDITVSNQPTVNTASQPSDALGVWVTDVVPEAVSNVNWTCHAFPEVGLLNDGEADDNNDNNLIVSDLSEYRDLVISDNGLFAYAVGQNGPVSELLVYARDQRTGELSLTQTIAADDAGVNGMSGLTAVTLSHDQQNLYAVSNVDDSLVVFDRDTATGVLAYAAVLTDGAGGVNGLGGATDVIISADDKHLYVAGQLDNAIAVFQRNLADGSMTYLSHLLGIDGLTGVNTLAFDQSGMYLLAVADLNQSLASFARNNATGALSVITVIQDFQITGTVLNDVNDVFVLNNLVYVTGAGSDALGIFELNDMDGSLSYQQSIALTAGDAPGSVVISENGAQLYVANTGVPEIQLYQQINGQYTLSGQTYGTTDVPELDGLNRLRQNQQRDFIYALSGDDLVLFHVAKGSSCGAQGNGSLSDVADIISGGFVTYQLSGDVLPTATGRLINSAQAVVAGDTLELNPADNLGIDDDLLVPTTDLSVQKSDGLNEVVAGTPLEYEINVFSAGPSSVLANLEDVVPVFPGENAGMLTGSILWTCQSSQPIQLNTTYDDVQYPVLSDVSAMLLNQTGDRVYITGKSNNQLSVFAQDISGQLTLLNTVSEGDDLNGTVLSEFTGITALALSADESHLYVTAESSNRLFVFAVADNGQLEQLQSIQSGSDGVIGMSDPVAIELAADGLGVYVAARGSDAITVFSRNTETGLLTFVERVRDGFGTIVPDSNVIIGINDLQTSPDGGHLYTTADGSDSIAIFERDSATQQLTYVGVIRGGDDQGGQTVPGLNGVNDMAFSPNGLFAYFLTADDQSLIYFNRNASTGELSYLNHLTDGDVGVGPLQNPAQLALSNDAGKLLVADAASSSVSLYERNDTDGSLTLEDVYYDDPVTGGLMLNPNGIVVDSTRVLVSSVAAQSLTTLRLVADAECPVSNGTGDVVNVSYEMNPGSSATTLISAMVHPSARGVISNTAVMSLPPGSEDSDTQNDTSTDLTTITIDTDVSVVKTGPTDAIAGERITYQIVLANTGPSDALGVQLTDTLDNALLDAQWTCVATGRSVCESASGNGDLDESLDVTIDGTITFEVDVLIDPGFFGTLDNTAEAVVFEAGFNTDRDLSNNISSVSTDVTQVADLVVSKVTLGTVTAGLAVDYQIVVSNSGPSDADNTTVTDMVPDELINVTWTCSADPGANCQATGTDDVLDVIDIPVGTSVTYLVNGMLPSAATGDLFNEVTVATGAPVTDDDLSNNTASVNDVILEIADLSVTIDDSIDPYDPDSANSIQYLVTLNNAGPSDARTITTDTVITGITSQVQIFDLISDCDSLSNGFSCTTDLLVAGGSLDTVVDLRYAASPPETVVLETVTNSSTATDPDLNNNTDVETTELITGIDVTIHKTDNLEFAEPGTPLTYLITVTNEGSVDAGDVVVNEQLPASLINASWTCEGFAGATCINIDSNNVTGGANLPAGSQAVFTLTTQIDPLLVDMSETEVVNVVDVQLVSGTDFNLNNNTDTDTNVLVFYIFIDGFEEVVE</sequence>
<feature type="domain" description="DUF11" evidence="3">
    <location>
        <begin position="865"/>
        <end position="982"/>
    </location>
</feature>
<dbReference type="InterPro" id="IPR019405">
    <property type="entry name" value="Lactonase_7-beta_prop"/>
</dbReference>
<dbReference type="NCBIfam" id="TIGR01451">
    <property type="entry name" value="B_ant_repeat"/>
    <property type="match status" value="7"/>
</dbReference>
<feature type="domain" description="DUF11" evidence="3">
    <location>
        <begin position="3960"/>
        <end position="4083"/>
    </location>
</feature>
<dbReference type="InterPro" id="IPR001680">
    <property type="entry name" value="WD40_rpt"/>
</dbReference>
<evidence type="ECO:0000259" key="3">
    <source>
        <dbReference type="Pfam" id="PF01345"/>
    </source>
</evidence>
<dbReference type="PANTHER" id="PTHR30344:SF1">
    <property type="entry name" value="6-PHOSPHOGLUCONOLACTONASE"/>
    <property type="match status" value="1"/>
</dbReference>
<evidence type="ECO:0000313" key="5">
    <source>
        <dbReference type="Proteomes" id="UP001595533"/>
    </source>
</evidence>
<evidence type="ECO:0000256" key="1">
    <source>
        <dbReference type="ARBA" id="ARBA00005564"/>
    </source>
</evidence>
<feature type="domain" description="DUF11" evidence="3">
    <location>
        <begin position="2830"/>
        <end position="2942"/>
    </location>
</feature>
<feature type="domain" description="DUF11" evidence="3">
    <location>
        <begin position="116"/>
        <end position="215"/>
    </location>
</feature>
<reference evidence="5" key="1">
    <citation type="journal article" date="2019" name="Int. J. Syst. Evol. Microbiol.">
        <title>The Global Catalogue of Microorganisms (GCM) 10K type strain sequencing project: providing services to taxonomists for standard genome sequencing and annotation.</title>
        <authorList>
            <consortium name="The Broad Institute Genomics Platform"/>
            <consortium name="The Broad Institute Genome Sequencing Center for Infectious Disease"/>
            <person name="Wu L."/>
            <person name="Ma J."/>
        </authorList>
    </citation>
    <scope>NUCLEOTIDE SEQUENCE [LARGE SCALE GENOMIC DNA]</scope>
    <source>
        <strain evidence="5">KCTC 42953</strain>
    </source>
</reference>
<dbReference type="EMBL" id="JBHRTS010000009">
    <property type="protein sequence ID" value="MFC3195556.1"/>
    <property type="molecule type" value="Genomic_DNA"/>
</dbReference>
<evidence type="ECO:0000313" key="4">
    <source>
        <dbReference type="EMBL" id="MFC3195556.1"/>
    </source>
</evidence>
<dbReference type="InterPro" id="IPR047589">
    <property type="entry name" value="DUF11_rpt"/>
</dbReference>
<protein>
    <submittedName>
        <fullName evidence="4">Beta-propeller fold lactonase family protein</fullName>
    </submittedName>
</protein>
<proteinExistence type="inferred from homology"/>
<dbReference type="Proteomes" id="UP001595533">
    <property type="component" value="Unassembled WGS sequence"/>
</dbReference>
<keyword evidence="2" id="KW-0119">Carbohydrate metabolism</keyword>
<dbReference type="PANTHER" id="PTHR30344">
    <property type="entry name" value="6-PHOSPHOGLUCONOLACTONASE-RELATED"/>
    <property type="match status" value="1"/>
</dbReference>
<feature type="domain" description="DUF11" evidence="3">
    <location>
        <begin position="697"/>
        <end position="836"/>
    </location>
</feature>
<comment type="caution">
    <text evidence="4">The sequence shown here is derived from an EMBL/GenBank/DDBJ whole genome shotgun (WGS) entry which is preliminary data.</text>
</comment>
<dbReference type="SUPFAM" id="SSF101908">
    <property type="entry name" value="Putative isomerase YbhE"/>
    <property type="match status" value="1"/>
</dbReference>
<dbReference type="InterPro" id="IPR001434">
    <property type="entry name" value="OmcB-like_DUF11"/>
</dbReference>
<keyword evidence="5" id="KW-1185">Reference proteome</keyword>
<evidence type="ECO:0000256" key="2">
    <source>
        <dbReference type="ARBA" id="ARBA00022526"/>
    </source>
</evidence>
<dbReference type="SMART" id="SM00320">
    <property type="entry name" value="WD40"/>
    <property type="match status" value="11"/>
</dbReference>
<comment type="similarity">
    <text evidence="1">Belongs to the cycloisomerase 2 family.</text>
</comment>
<accession>A0ABV7JBW2</accession>
<dbReference type="Pfam" id="PF10282">
    <property type="entry name" value="Lactonase"/>
    <property type="match status" value="7"/>
</dbReference>
<dbReference type="Pfam" id="PF01345">
    <property type="entry name" value="DUF11"/>
    <property type="match status" value="8"/>
</dbReference>
<dbReference type="InterPro" id="IPR013783">
    <property type="entry name" value="Ig-like_fold"/>
</dbReference>
<dbReference type="SUPFAM" id="SSF75011">
    <property type="entry name" value="3-carboxy-cis,cis-mucoante lactonizing enzyme"/>
    <property type="match status" value="6"/>
</dbReference>
<dbReference type="InterPro" id="IPR015943">
    <property type="entry name" value="WD40/YVTN_repeat-like_dom_sf"/>
</dbReference>
<feature type="domain" description="DUF11" evidence="3">
    <location>
        <begin position="4091"/>
        <end position="4210"/>
    </location>
</feature>
<dbReference type="InterPro" id="IPR050282">
    <property type="entry name" value="Cycloisomerase_2"/>
</dbReference>
<feature type="domain" description="DUF11" evidence="3">
    <location>
        <begin position="1887"/>
        <end position="1942"/>
    </location>
</feature>
<dbReference type="Gene3D" id="2.130.10.10">
    <property type="entry name" value="YVTN repeat-like/Quinoprotein amine dehydrogenase"/>
    <property type="match status" value="15"/>
</dbReference>
<dbReference type="RefSeq" id="WP_198538257.1">
    <property type="nucleotide sequence ID" value="NZ_JBHRTS010000009.1"/>
</dbReference>
<name>A0ABV7JBW2_9GAMM</name>
<feature type="domain" description="DUF11" evidence="3">
    <location>
        <begin position="4346"/>
        <end position="4469"/>
    </location>
</feature>
<dbReference type="Gene3D" id="2.60.40.10">
    <property type="entry name" value="Immunoglobulins"/>
    <property type="match status" value="1"/>
</dbReference>
<gene>
    <name evidence="4" type="ORF">ACFODZ_14975</name>
</gene>